<dbReference type="PANTHER" id="PTHR37316:SF3">
    <property type="entry name" value="TEICHOIC ACID GLYCEROL-PHOSPHATE TRANSFERASE"/>
    <property type="match status" value="1"/>
</dbReference>
<dbReference type="RefSeq" id="WP_195813035.1">
    <property type="nucleotide sequence ID" value="NZ_JADOBI010000002.1"/>
</dbReference>
<accession>A0ABS0E072</accession>
<dbReference type="InterPro" id="IPR007554">
    <property type="entry name" value="Glycerophosphate_synth"/>
</dbReference>
<evidence type="ECO:0000256" key="4">
    <source>
        <dbReference type="ARBA" id="ARBA00022679"/>
    </source>
</evidence>
<dbReference type="Gene3D" id="3.40.50.12580">
    <property type="match status" value="1"/>
</dbReference>
<gene>
    <name evidence="7" type="ORF">IV433_03520</name>
</gene>
<evidence type="ECO:0000256" key="2">
    <source>
        <dbReference type="ARBA" id="ARBA00010488"/>
    </source>
</evidence>
<evidence type="ECO:0000256" key="3">
    <source>
        <dbReference type="ARBA" id="ARBA00022475"/>
    </source>
</evidence>
<keyword evidence="3" id="KW-1003">Cell membrane</keyword>
<organism evidence="7 8">
    <name type="scientific">Rahnella laticis</name>
    <dbReference type="NCBI Taxonomy" id="2787622"/>
    <lineage>
        <taxon>Bacteria</taxon>
        <taxon>Pseudomonadati</taxon>
        <taxon>Pseudomonadota</taxon>
        <taxon>Gammaproteobacteria</taxon>
        <taxon>Enterobacterales</taxon>
        <taxon>Yersiniaceae</taxon>
        <taxon>Rahnella</taxon>
    </lineage>
</organism>
<comment type="subcellular location">
    <subcellularLocation>
        <location evidence="1">Cell membrane</location>
        <topology evidence="1">Peripheral membrane protein</topology>
    </subcellularLocation>
</comment>
<keyword evidence="6" id="KW-0472">Membrane</keyword>
<evidence type="ECO:0000256" key="5">
    <source>
        <dbReference type="ARBA" id="ARBA00022944"/>
    </source>
</evidence>
<dbReference type="InterPro" id="IPR043149">
    <property type="entry name" value="TagF_N"/>
</dbReference>
<sequence>MSTELAVLTQFGTMMKAVSERTPKRRTVLFFGRETFCDNSKYLFLHMVERCKDAEVIWVSTETHLIERLRENQLPCFDLTENYDRSVDLLLHAAVAVFCVNPSQSLVGNLPLFSCLSGAVHIQLWHGVSVKKLLLQLLPYLSTQDETFLRPVSWATRADYVLSTSPELDVYWHHVFGARTLLRGGYPRNDVIRRPATAGEMIDAVMPESAQKALASSRRKVLLVPTWQRGKNTVLSDAKFLVRLMTYARKHDLEIFYKVHPLYVYQAQPAGKQVDHLHILHAGVDVYPYLSQFDALITDYSSIMFDFLLTGKPVLTLDIRHGDHQLFEPDYSLLPGDEDFRYLFTLDNLGEILSEALNADTKQAGRQALAGRLFPECEASPALHDKILKILDEKCRESSTFAVE</sequence>
<dbReference type="InterPro" id="IPR043148">
    <property type="entry name" value="TagF_C"/>
</dbReference>
<keyword evidence="5" id="KW-0777">Teichoic acid biosynthesis</keyword>
<evidence type="ECO:0000313" key="8">
    <source>
        <dbReference type="Proteomes" id="UP000636811"/>
    </source>
</evidence>
<dbReference type="Proteomes" id="UP000636811">
    <property type="component" value="Unassembled WGS sequence"/>
</dbReference>
<protein>
    <submittedName>
        <fullName evidence="7">CDP-glycerol glycerophosphotransferase family protein</fullName>
    </submittedName>
</protein>
<proteinExistence type="inferred from homology"/>
<keyword evidence="4" id="KW-0808">Transferase</keyword>
<comment type="caution">
    <text evidence="7">The sequence shown here is derived from an EMBL/GenBank/DDBJ whole genome shotgun (WGS) entry which is preliminary data.</text>
</comment>
<evidence type="ECO:0000256" key="6">
    <source>
        <dbReference type="ARBA" id="ARBA00023136"/>
    </source>
</evidence>
<evidence type="ECO:0000256" key="1">
    <source>
        <dbReference type="ARBA" id="ARBA00004202"/>
    </source>
</evidence>
<dbReference type="Pfam" id="PF04464">
    <property type="entry name" value="Glyphos_transf"/>
    <property type="match status" value="1"/>
</dbReference>
<reference evidence="7 8" key="1">
    <citation type="submission" date="2020-11" db="EMBL/GenBank/DDBJ databases">
        <title>Taxonomic investigation of Rahnella strains.</title>
        <authorList>
            <person name="Lee S.D."/>
        </authorList>
    </citation>
    <scope>NUCLEOTIDE SEQUENCE [LARGE SCALE GENOMIC DNA]</scope>
    <source>
        <strain evidence="7 8">SAP-17</strain>
    </source>
</reference>
<keyword evidence="8" id="KW-1185">Reference proteome</keyword>
<comment type="similarity">
    <text evidence="2">Belongs to the CDP-glycerol glycerophosphotransferase family.</text>
</comment>
<dbReference type="SUPFAM" id="SSF53756">
    <property type="entry name" value="UDP-Glycosyltransferase/glycogen phosphorylase"/>
    <property type="match status" value="1"/>
</dbReference>
<dbReference type="EMBL" id="JADOBI010000002">
    <property type="protein sequence ID" value="MBF7978475.1"/>
    <property type="molecule type" value="Genomic_DNA"/>
</dbReference>
<name>A0ABS0E072_9GAMM</name>
<evidence type="ECO:0000313" key="7">
    <source>
        <dbReference type="EMBL" id="MBF7978475.1"/>
    </source>
</evidence>
<dbReference type="PANTHER" id="PTHR37316">
    <property type="entry name" value="TEICHOIC ACID GLYCEROL-PHOSPHATE PRIMASE"/>
    <property type="match status" value="1"/>
</dbReference>
<dbReference type="InterPro" id="IPR051612">
    <property type="entry name" value="Teichoic_Acid_Biosynth"/>
</dbReference>
<dbReference type="Gene3D" id="3.40.50.11820">
    <property type="match status" value="1"/>
</dbReference>